<dbReference type="InterPro" id="IPR035901">
    <property type="entry name" value="GIY-YIG_endonuc_sf"/>
</dbReference>
<evidence type="ECO:0000313" key="4">
    <source>
        <dbReference type="EMBL" id="WFG38069.1"/>
    </source>
</evidence>
<comment type="similarity">
    <text evidence="1">Belongs to the UPF0213 family.</text>
</comment>
<feature type="domain" description="GIY-YIG" evidence="2">
    <location>
        <begin position="1"/>
        <end position="76"/>
    </location>
</feature>
<dbReference type="EMBL" id="WMBE01000002">
    <property type="protein sequence ID" value="MDG0866640.1"/>
    <property type="molecule type" value="Genomic_DNA"/>
</dbReference>
<organism evidence="4 5">
    <name type="scientific">Candidatus Lucifugimonas marina</name>
    <dbReference type="NCBI Taxonomy" id="3038979"/>
    <lineage>
        <taxon>Bacteria</taxon>
        <taxon>Bacillati</taxon>
        <taxon>Chloroflexota</taxon>
        <taxon>Dehalococcoidia</taxon>
        <taxon>SAR202 cluster</taxon>
        <taxon>Candidatus Lucifugimonadales</taxon>
        <taxon>Candidatus Lucifugimonadaceae</taxon>
        <taxon>Candidatus Lucifugimonas</taxon>
    </lineage>
</organism>
<dbReference type="RefSeq" id="WP_342824231.1">
    <property type="nucleotide sequence ID" value="NZ_CP046146.1"/>
</dbReference>
<keyword evidence="5" id="KW-1185">Reference proteome</keyword>
<dbReference type="PROSITE" id="PS50164">
    <property type="entry name" value="GIY_YIG"/>
    <property type="match status" value="1"/>
</dbReference>
<evidence type="ECO:0000313" key="6">
    <source>
        <dbReference type="Proteomes" id="UP001321249"/>
    </source>
</evidence>
<dbReference type="AlphaFoldDB" id="A0AAJ5ZDB1"/>
<reference evidence="4" key="2">
    <citation type="journal article" date="2023" name="Nat. Commun.">
        <title>Cultivation of marine bacteria of the SAR202 clade.</title>
        <authorList>
            <person name="Lim Y."/>
            <person name="Seo J.H."/>
            <person name="Giovannoni S.J."/>
            <person name="Kang I."/>
            <person name="Cho J.C."/>
        </authorList>
    </citation>
    <scope>NUCLEOTIDE SEQUENCE</scope>
    <source>
        <strain evidence="4">JH1073</strain>
    </source>
</reference>
<dbReference type="PANTHER" id="PTHR34477:SF5">
    <property type="entry name" value="BSL5627 PROTEIN"/>
    <property type="match status" value="1"/>
</dbReference>
<dbReference type="PANTHER" id="PTHR34477">
    <property type="entry name" value="UPF0213 PROTEIN YHBQ"/>
    <property type="match status" value="1"/>
</dbReference>
<gene>
    <name evidence="3" type="ORF">GKO46_06060</name>
    <name evidence="4" type="ORF">GKO48_00055</name>
</gene>
<evidence type="ECO:0000313" key="5">
    <source>
        <dbReference type="Proteomes" id="UP001219901"/>
    </source>
</evidence>
<sequence>MGYHVYILASRSRTLYTGVAFDLRQRLSQHASGHGSKFVQKYNINRLVFAEEAATRIEAVSREKQIKRWRREKKITLIESVNLHWVDMTNTIHD</sequence>
<dbReference type="EMBL" id="CP046147">
    <property type="protein sequence ID" value="WFG38069.1"/>
    <property type="molecule type" value="Genomic_DNA"/>
</dbReference>
<reference evidence="5 6" key="1">
    <citation type="submission" date="2019-11" db="EMBL/GenBank/DDBJ databases">
        <authorList>
            <person name="Cho J.-C."/>
        </authorList>
    </citation>
    <scope>NUCLEOTIDE SEQUENCE [LARGE SCALE GENOMIC DNA]</scope>
    <source>
        <strain evidence="4 5">JH1073</strain>
        <strain evidence="3 6">JH702</strain>
    </source>
</reference>
<protein>
    <submittedName>
        <fullName evidence="4">GIY-YIG nuclease family protein</fullName>
    </submittedName>
</protein>
<dbReference type="InterPro" id="IPR000305">
    <property type="entry name" value="GIY-YIG_endonuc"/>
</dbReference>
<dbReference type="SUPFAM" id="SSF82771">
    <property type="entry name" value="GIY-YIG endonuclease"/>
    <property type="match status" value="1"/>
</dbReference>
<evidence type="ECO:0000259" key="2">
    <source>
        <dbReference type="PROSITE" id="PS50164"/>
    </source>
</evidence>
<dbReference type="Pfam" id="PF01541">
    <property type="entry name" value="GIY-YIG"/>
    <property type="match status" value="1"/>
</dbReference>
<dbReference type="InterPro" id="IPR050190">
    <property type="entry name" value="UPF0213_domain"/>
</dbReference>
<proteinExistence type="inferred from homology"/>
<dbReference type="Proteomes" id="UP001219901">
    <property type="component" value="Chromosome"/>
</dbReference>
<reference evidence="5" key="3">
    <citation type="submission" date="2023-06" db="EMBL/GenBank/DDBJ databases">
        <title>Pangenomics reveal diversification of enzyme families and niche specialization in globally abundant SAR202 bacteria.</title>
        <authorList>
            <person name="Saw J.H.W."/>
        </authorList>
    </citation>
    <scope>NUCLEOTIDE SEQUENCE [LARGE SCALE GENOMIC DNA]</scope>
    <source>
        <strain evidence="5">JH1073</strain>
    </source>
</reference>
<dbReference type="CDD" id="cd10448">
    <property type="entry name" value="GIY-YIG_unchar_3"/>
    <property type="match status" value="1"/>
</dbReference>
<dbReference type="Proteomes" id="UP001321249">
    <property type="component" value="Unassembled WGS sequence"/>
</dbReference>
<name>A0AAJ5ZDB1_9CHLR</name>
<evidence type="ECO:0000256" key="1">
    <source>
        <dbReference type="ARBA" id="ARBA00007435"/>
    </source>
</evidence>
<accession>A0AAJ5ZDB1</accession>
<evidence type="ECO:0000313" key="3">
    <source>
        <dbReference type="EMBL" id="MDG0866640.1"/>
    </source>
</evidence>
<dbReference type="Gene3D" id="3.40.1440.10">
    <property type="entry name" value="GIY-YIG endonuclease"/>
    <property type="match status" value="1"/>
</dbReference>